<keyword evidence="4" id="KW-0808">Transferase</keyword>
<dbReference type="EMBL" id="UHED01000001">
    <property type="protein sequence ID" value="SUM82771.1"/>
    <property type="molecule type" value="Genomic_DNA"/>
</dbReference>
<evidence type="ECO:0000256" key="2">
    <source>
        <dbReference type="ARBA" id="ARBA00022898"/>
    </source>
</evidence>
<keyword evidence="4" id="KW-0032">Aminotransferase</keyword>
<feature type="domain" description="Aminotransferase class V" evidence="3">
    <location>
        <begin position="72"/>
        <end position="432"/>
    </location>
</feature>
<dbReference type="PIRSF" id="PIRSF005572">
    <property type="entry name" value="NifS"/>
    <property type="match status" value="1"/>
</dbReference>
<sequence length="448" mass="49638">MKMYLSAYIQSNLVIKCINVKSLKSIGGAHAYILLSEMFICSIFRLRYKILKPDAFRSSNKLQEKIGVKTLIYLDNAATTKPNQDVLDTFIKVNQSLYFNPNSPHQAGLQAEQLLQQSKRQIKDLFNLDNTFDIIYTSGATESNNIALKGIAYKKKNFANEIITSLLEHPSVLEVVRSLEDEGFIVKYVDVTDEGRIDLNHLQTLMSDNVGLVTCMHVNNIMGQIQPIADIAEIVHQYPKAHLHVDAVQAIGKTPLIFEGVDTLSLSGHKFNGLKGQGILFVRNIHQLEPIVHGGGQEFGVRSGTVNLPMDIAIVKAMKSAVNHTQDLNSRLSEFNNELRQYLVAFRGVEVNSPKGAAAHILNVGLAGVKGEVLVNAFSKNDIMLSTTSACSSKKASLNEVLLAMGIPTKQIEGSIRISMDSYTTEADIETFKEKFKLVYEEVKELLV</sequence>
<dbReference type="AlphaFoldDB" id="A0A380HLN2"/>
<dbReference type="Proteomes" id="UP000254707">
    <property type="component" value="Unassembled WGS sequence"/>
</dbReference>
<dbReference type="GO" id="GO:0031071">
    <property type="term" value="F:cysteine desulfurase activity"/>
    <property type="evidence" value="ECO:0007669"/>
    <property type="project" value="UniProtKB-EC"/>
</dbReference>
<dbReference type="Gene3D" id="3.90.1150.10">
    <property type="entry name" value="Aspartate Aminotransferase, domain 1"/>
    <property type="match status" value="1"/>
</dbReference>
<reference evidence="4 5" key="1">
    <citation type="submission" date="2018-06" db="EMBL/GenBank/DDBJ databases">
        <authorList>
            <consortium name="Pathogen Informatics"/>
            <person name="Doyle S."/>
        </authorList>
    </citation>
    <scope>NUCLEOTIDE SEQUENCE [LARGE SCALE GENOMIC DNA]</scope>
    <source>
        <strain evidence="4 5">NCTC7688</strain>
    </source>
</reference>
<dbReference type="Gene3D" id="1.10.260.50">
    <property type="match status" value="1"/>
</dbReference>
<evidence type="ECO:0000256" key="1">
    <source>
        <dbReference type="ARBA" id="ARBA00001933"/>
    </source>
</evidence>
<dbReference type="GO" id="GO:0008483">
    <property type="term" value="F:transaminase activity"/>
    <property type="evidence" value="ECO:0007669"/>
    <property type="project" value="UniProtKB-KW"/>
</dbReference>
<dbReference type="SUPFAM" id="SSF53383">
    <property type="entry name" value="PLP-dependent transferases"/>
    <property type="match status" value="1"/>
</dbReference>
<dbReference type="Pfam" id="PF00266">
    <property type="entry name" value="Aminotran_5"/>
    <property type="match status" value="1"/>
</dbReference>
<protein>
    <submittedName>
        <fullName evidence="4">Aminotransferase</fullName>
        <ecNumber evidence="4">2.8.1.7</ecNumber>
    </submittedName>
</protein>
<dbReference type="PANTHER" id="PTHR11601:SF50">
    <property type="entry name" value="CYSTEINE DESULFURASE ISCS 2-RELATED"/>
    <property type="match status" value="1"/>
</dbReference>
<dbReference type="InterPro" id="IPR015422">
    <property type="entry name" value="PyrdxlP-dep_Trfase_small"/>
</dbReference>
<dbReference type="InterPro" id="IPR015421">
    <property type="entry name" value="PyrdxlP-dep_Trfase_major"/>
</dbReference>
<name>A0A380HLN2_STASA</name>
<dbReference type="InterPro" id="IPR000192">
    <property type="entry name" value="Aminotrans_V_dom"/>
</dbReference>
<proteinExistence type="predicted"/>
<dbReference type="PANTHER" id="PTHR11601">
    <property type="entry name" value="CYSTEINE DESULFURYLASE FAMILY MEMBER"/>
    <property type="match status" value="1"/>
</dbReference>
<gene>
    <name evidence="4" type="primary">iscS_1</name>
    <name evidence="4" type="ORF">NCTC7688_01329</name>
</gene>
<evidence type="ECO:0000259" key="3">
    <source>
        <dbReference type="Pfam" id="PF00266"/>
    </source>
</evidence>
<dbReference type="Gene3D" id="3.40.640.10">
    <property type="entry name" value="Type I PLP-dependent aspartate aminotransferase-like (Major domain)"/>
    <property type="match status" value="1"/>
</dbReference>
<comment type="cofactor">
    <cofactor evidence="1">
        <name>pyridoxal 5'-phosphate</name>
        <dbReference type="ChEBI" id="CHEBI:597326"/>
    </cofactor>
</comment>
<organism evidence="4 5">
    <name type="scientific">Staphylococcus saprophyticus</name>
    <dbReference type="NCBI Taxonomy" id="29385"/>
    <lineage>
        <taxon>Bacteria</taxon>
        <taxon>Bacillati</taxon>
        <taxon>Bacillota</taxon>
        <taxon>Bacilli</taxon>
        <taxon>Bacillales</taxon>
        <taxon>Staphylococcaceae</taxon>
        <taxon>Staphylococcus</taxon>
    </lineage>
</organism>
<keyword evidence="2" id="KW-0663">Pyridoxal phosphate</keyword>
<evidence type="ECO:0000313" key="5">
    <source>
        <dbReference type="Proteomes" id="UP000254707"/>
    </source>
</evidence>
<evidence type="ECO:0000313" key="4">
    <source>
        <dbReference type="EMBL" id="SUM82771.1"/>
    </source>
</evidence>
<dbReference type="InterPro" id="IPR015424">
    <property type="entry name" value="PyrdxlP-dep_Trfase"/>
</dbReference>
<dbReference type="InterPro" id="IPR016454">
    <property type="entry name" value="Cysteine_dSase"/>
</dbReference>
<accession>A0A380HLN2</accession>
<dbReference type="EC" id="2.8.1.7" evidence="4"/>